<gene>
    <name evidence="3" type="ORF">SAMN04489812_2154</name>
</gene>
<dbReference type="InterPro" id="IPR014729">
    <property type="entry name" value="Rossmann-like_a/b/a_fold"/>
</dbReference>
<evidence type="ECO:0000256" key="1">
    <source>
        <dbReference type="ARBA" id="ARBA00008791"/>
    </source>
</evidence>
<protein>
    <submittedName>
        <fullName evidence="3">Nucleotide-binding universal stress protein, UspA family</fullName>
    </submittedName>
</protein>
<proteinExistence type="inferred from homology"/>
<dbReference type="AlphaFoldDB" id="A0A1H1SVC5"/>
<dbReference type="PANTHER" id="PTHR31964">
    <property type="entry name" value="ADENINE NUCLEOTIDE ALPHA HYDROLASES-LIKE SUPERFAMILY PROTEIN"/>
    <property type="match status" value="1"/>
</dbReference>
<accession>A0A1H1SVC5</accession>
<dbReference type="Gene3D" id="3.40.50.620">
    <property type="entry name" value="HUPs"/>
    <property type="match status" value="2"/>
</dbReference>
<dbReference type="PANTHER" id="PTHR31964:SF113">
    <property type="entry name" value="USPA DOMAIN-CONTAINING PROTEIN"/>
    <property type="match status" value="1"/>
</dbReference>
<dbReference type="Proteomes" id="UP000199103">
    <property type="component" value="Chromosome I"/>
</dbReference>
<dbReference type="SUPFAM" id="SSF52402">
    <property type="entry name" value="Adenine nucleotide alpha hydrolases-like"/>
    <property type="match status" value="2"/>
</dbReference>
<dbReference type="CDD" id="cd00293">
    <property type="entry name" value="USP-like"/>
    <property type="match status" value="1"/>
</dbReference>
<sequence>MTDHIVVGIDGSPTSAKALGYAAAEASASGAELEIVHALNLPTVVDFSGVQLTAPQIDGLQSYAEELLAGAKTWVAERHPDLTCRTRYEVGAPTALLIELSKTATALVVGSRGVGAVEGAFLGSVSSRLATEAHCPVFIIGAGDPTPASGPIVVGVDDSDFSVAAAAFALREAVRRNTTVRAVTGYRVPVLAVPTEPDLITALQESERAEADKVIVEVMRRAQSDSTASVPVETVTVDGGASDAILSQATDAQLIVVGSHGRGLIGRLLLGSVSRRVLQDADRPVAVVNVSESDPQQS</sequence>
<dbReference type="InterPro" id="IPR006015">
    <property type="entry name" value="Universal_stress_UspA"/>
</dbReference>
<name>A0A1H1SVC5_9ACTN</name>
<feature type="domain" description="UspA" evidence="2">
    <location>
        <begin position="151"/>
        <end position="288"/>
    </location>
</feature>
<dbReference type="OrthoDB" id="3174546at2"/>
<dbReference type="RefSeq" id="WP_091524223.1">
    <property type="nucleotide sequence ID" value="NZ_LT629772.1"/>
</dbReference>
<organism evidence="3 4">
    <name type="scientific">Microlunatus soli</name>
    <dbReference type="NCBI Taxonomy" id="630515"/>
    <lineage>
        <taxon>Bacteria</taxon>
        <taxon>Bacillati</taxon>
        <taxon>Actinomycetota</taxon>
        <taxon>Actinomycetes</taxon>
        <taxon>Propionibacteriales</taxon>
        <taxon>Propionibacteriaceae</taxon>
        <taxon>Microlunatus</taxon>
    </lineage>
</organism>
<dbReference type="InterPro" id="IPR006016">
    <property type="entry name" value="UspA"/>
</dbReference>
<evidence type="ECO:0000259" key="2">
    <source>
        <dbReference type="Pfam" id="PF00582"/>
    </source>
</evidence>
<feature type="domain" description="UspA" evidence="2">
    <location>
        <begin position="1"/>
        <end position="140"/>
    </location>
</feature>
<evidence type="ECO:0000313" key="3">
    <source>
        <dbReference type="EMBL" id="SDS51997.1"/>
    </source>
</evidence>
<comment type="similarity">
    <text evidence="1">Belongs to the universal stress protein A family.</text>
</comment>
<evidence type="ECO:0000313" key="4">
    <source>
        <dbReference type="Proteomes" id="UP000199103"/>
    </source>
</evidence>
<dbReference type="STRING" id="630515.SAMN04489812_2154"/>
<dbReference type="Pfam" id="PF00582">
    <property type="entry name" value="Usp"/>
    <property type="match status" value="2"/>
</dbReference>
<keyword evidence="4" id="KW-1185">Reference proteome</keyword>
<dbReference type="EMBL" id="LT629772">
    <property type="protein sequence ID" value="SDS51997.1"/>
    <property type="molecule type" value="Genomic_DNA"/>
</dbReference>
<dbReference type="PRINTS" id="PR01438">
    <property type="entry name" value="UNVRSLSTRESS"/>
</dbReference>
<reference evidence="3 4" key="1">
    <citation type="submission" date="2016-10" db="EMBL/GenBank/DDBJ databases">
        <authorList>
            <person name="de Groot N.N."/>
        </authorList>
    </citation>
    <scope>NUCLEOTIDE SEQUENCE [LARGE SCALE GENOMIC DNA]</scope>
    <source>
        <strain evidence="3 4">DSM 21800</strain>
    </source>
</reference>